<dbReference type="Proteomes" id="UP000663841">
    <property type="component" value="Unassembled WGS sequence"/>
</dbReference>
<reference evidence="1" key="1">
    <citation type="submission" date="2021-01" db="EMBL/GenBank/DDBJ databases">
        <authorList>
            <person name="Kaushik A."/>
        </authorList>
    </citation>
    <scope>NUCLEOTIDE SEQUENCE</scope>
    <source>
        <strain evidence="1">AG3-T5</strain>
    </source>
</reference>
<evidence type="ECO:0008006" key="3">
    <source>
        <dbReference type="Google" id="ProtNLM"/>
    </source>
</evidence>
<dbReference type="GO" id="GO:0016491">
    <property type="term" value="F:oxidoreductase activity"/>
    <property type="evidence" value="ECO:0007669"/>
    <property type="project" value="TreeGrafter"/>
</dbReference>
<dbReference type="AlphaFoldDB" id="A0A8H3AHM4"/>
<dbReference type="Pfam" id="PF13450">
    <property type="entry name" value="NAD_binding_8"/>
    <property type="match status" value="1"/>
</dbReference>
<protein>
    <recommendedName>
        <fullName evidence="3">Amine oxidase domain-containing protein</fullName>
    </recommendedName>
</protein>
<dbReference type="PANTHER" id="PTHR42923:SF42">
    <property type="entry name" value="AMINE OXIDASE DOMAIN-CONTAINING PROTEIN"/>
    <property type="match status" value="1"/>
</dbReference>
<evidence type="ECO:0000313" key="2">
    <source>
        <dbReference type="Proteomes" id="UP000663841"/>
    </source>
</evidence>
<dbReference type="InterPro" id="IPR050464">
    <property type="entry name" value="Zeta_carotene_desat/Oxidored"/>
</dbReference>
<sequence length="539" mass="59158">MAAETKPTIKVAVVGSGLAGLTSAYLLAKHQPADADFEVHIFEKSSVLGMDAESLTVKVPGNSNTEKAKEMRVDVPMRSIQGGTVQGVGPYAKLMKFYDHLDVPLKLHNYSYSFSSRTAASFEPNACRVKTHMLYNGDSGRAGVGIPSKIYAAQESKITVLLDLIRWLFATLVLIAHYIRLLFLSRPASRTPTHLCRETLRAWAQRTTRQNLIFRVLGWEAFVADVIVPLFSAVCTASITDIWEHPAAEILDYIWLTLETHHYHAADGVRDIVSRLASPISQRNIHLGTEVDALIANTSDSTASVSFRLTHTDNPEVRTFSGFSHIILATPTRRSASLVHSFASTLHEGSPLRAPLEDAISKLRSFRSFKATVVTHRDASVLPGHRNDWRDLNLVLETSEPAHEDEKAGSTTRLTPGCAMATHIFPTPSGPPVCQTTNPVLPIHPESILSQSVLDRSVLTIESKIARDGFSRPLGNNKWTQGHLQGLKMHETEKSAARIWFCGAWAYGGIPLLEGCVGSAEIVVEGILKSEGFEHLPLI</sequence>
<proteinExistence type="predicted"/>
<dbReference type="EMBL" id="CAJMWW010000076">
    <property type="protein sequence ID" value="CAE6422196.1"/>
    <property type="molecule type" value="Genomic_DNA"/>
</dbReference>
<evidence type="ECO:0000313" key="1">
    <source>
        <dbReference type="EMBL" id="CAE6422196.1"/>
    </source>
</evidence>
<gene>
    <name evidence="1" type="ORF">RDB_LOCUS46782</name>
</gene>
<dbReference type="SUPFAM" id="SSF51905">
    <property type="entry name" value="FAD/NAD(P)-binding domain"/>
    <property type="match status" value="1"/>
</dbReference>
<dbReference type="Gene3D" id="3.50.50.60">
    <property type="entry name" value="FAD/NAD(P)-binding domain"/>
    <property type="match status" value="1"/>
</dbReference>
<name>A0A8H3AHM4_9AGAM</name>
<dbReference type="InterPro" id="IPR036188">
    <property type="entry name" value="FAD/NAD-bd_sf"/>
</dbReference>
<comment type="caution">
    <text evidence="1">The sequence shown here is derived from an EMBL/GenBank/DDBJ whole genome shotgun (WGS) entry which is preliminary data.</text>
</comment>
<organism evidence="1 2">
    <name type="scientific">Rhizoctonia solani</name>
    <dbReference type="NCBI Taxonomy" id="456999"/>
    <lineage>
        <taxon>Eukaryota</taxon>
        <taxon>Fungi</taxon>
        <taxon>Dikarya</taxon>
        <taxon>Basidiomycota</taxon>
        <taxon>Agaricomycotina</taxon>
        <taxon>Agaricomycetes</taxon>
        <taxon>Cantharellales</taxon>
        <taxon>Ceratobasidiaceae</taxon>
        <taxon>Rhizoctonia</taxon>
    </lineage>
</organism>
<accession>A0A8H3AHM4</accession>
<dbReference type="PANTHER" id="PTHR42923">
    <property type="entry name" value="PROTOPORPHYRINOGEN OXIDASE"/>
    <property type="match status" value="1"/>
</dbReference>